<evidence type="ECO:0000256" key="2">
    <source>
        <dbReference type="SAM" id="MobiDB-lite"/>
    </source>
</evidence>
<organism evidence="3 4">
    <name type="scientific">Helicostylum pulchrum</name>
    <dbReference type="NCBI Taxonomy" id="562976"/>
    <lineage>
        <taxon>Eukaryota</taxon>
        <taxon>Fungi</taxon>
        <taxon>Fungi incertae sedis</taxon>
        <taxon>Mucoromycota</taxon>
        <taxon>Mucoromycotina</taxon>
        <taxon>Mucoromycetes</taxon>
        <taxon>Mucorales</taxon>
        <taxon>Mucorineae</taxon>
        <taxon>Mucoraceae</taxon>
        <taxon>Helicostylum</taxon>
    </lineage>
</organism>
<keyword evidence="4" id="KW-1185">Reference proteome</keyword>
<keyword evidence="1" id="KW-0175">Coiled coil</keyword>
<feature type="region of interest" description="Disordered" evidence="2">
    <location>
        <begin position="57"/>
        <end position="84"/>
    </location>
</feature>
<dbReference type="EMBL" id="BAABUJ010000041">
    <property type="protein sequence ID" value="GAA5805023.1"/>
    <property type="molecule type" value="Genomic_DNA"/>
</dbReference>
<evidence type="ECO:0000313" key="4">
    <source>
        <dbReference type="Proteomes" id="UP001476247"/>
    </source>
</evidence>
<evidence type="ECO:0000256" key="1">
    <source>
        <dbReference type="SAM" id="Coils"/>
    </source>
</evidence>
<sequence length="201" mass="22201">MDKTLKDYDKNLEDLEIQRTKLEKVMKMMGQEWEESGAGIGWLGSLDLVPTIQETTTQDTSTKALQTTTTTNNNNNNNTDHENDKSISLPFLSNILSENTGPSPEYLQSLLNVNDTLLAQSLANHSDSTPMLTHIEDQLSEMMIHTTDCLSSPLLTPTTTNAGSDYMENVNPHSEMVISPLESIKFTTCNEATIANTTTSI</sequence>
<dbReference type="Proteomes" id="UP001476247">
    <property type="component" value="Unassembled WGS sequence"/>
</dbReference>
<reference evidence="3 4" key="1">
    <citation type="submission" date="2024-04" db="EMBL/GenBank/DDBJ databases">
        <title>genome sequences of Mucor flavus KT1a and Helicostylum pulchrum KT1b strains isolation_sourced from the surface of a dry-aged beef.</title>
        <authorList>
            <person name="Toyotome T."/>
            <person name="Hosono M."/>
            <person name="Torimaru M."/>
            <person name="Fukuda K."/>
            <person name="Mikami N."/>
        </authorList>
    </citation>
    <scope>NUCLEOTIDE SEQUENCE [LARGE SCALE GENOMIC DNA]</scope>
    <source>
        <strain evidence="3 4">KT1b</strain>
    </source>
</reference>
<gene>
    <name evidence="3" type="ORF">HPULCUR_010536</name>
</gene>
<evidence type="ECO:0000313" key="3">
    <source>
        <dbReference type="EMBL" id="GAA5805023.1"/>
    </source>
</evidence>
<proteinExistence type="predicted"/>
<name>A0ABP9YDJ8_9FUNG</name>
<protein>
    <submittedName>
        <fullName evidence="3">Uncharacterized protein</fullName>
    </submittedName>
</protein>
<comment type="caution">
    <text evidence="3">The sequence shown here is derived from an EMBL/GenBank/DDBJ whole genome shotgun (WGS) entry which is preliminary data.</text>
</comment>
<feature type="coiled-coil region" evidence="1">
    <location>
        <begin position="5"/>
        <end position="32"/>
    </location>
</feature>
<feature type="compositionally biased region" description="Low complexity" evidence="2">
    <location>
        <begin position="57"/>
        <end position="78"/>
    </location>
</feature>
<accession>A0ABP9YDJ8</accession>